<name>A0A1G6VHC0_NIADE</name>
<dbReference type="OrthoDB" id="676228at2"/>
<dbReference type="STRING" id="1285928.SAMN04487894_11016"/>
<evidence type="ECO:0000256" key="2">
    <source>
        <dbReference type="SAM" id="SignalP"/>
    </source>
</evidence>
<gene>
    <name evidence="4" type="ORF">SAMN04487894_11016</name>
</gene>
<reference evidence="5" key="1">
    <citation type="submission" date="2016-10" db="EMBL/GenBank/DDBJ databases">
        <authorList>
            <person name="Varghese N."/>
            <person name="Submissions S."/>
        </authorList>
    </citation>
    <scope>NUCLEOTIDE SEQUENCE [LARGE SCALE GENOMIC DNA]</scope>
    <source>
        <strain evidence="5">DSM 25811 / CCM 8410 / LMG 26954 / E90</strain>
    </source>
</reference>
<feature type="domain" description="DUF4878" evidence="3">
    <location>
        <begin position="23"/>
        <end position="127"/>
    </location>
</feature>
<proteinExistence type="predicted"/>
<evidence type="ECO:0000256" key="1">
    <source>
        <dbReference type="SAM" id="MobiDB-lite"/>
    </source>
</evidence>
<dbReference type="InterPro" id="IPR024267">
    <property type="entry name" value="DUF4878"/>
</dbReference>
<dbReference type="Gene3D" id="3.10.450.50">
    <property type="match status" value="1"/>
</dbReference>
<evidence type="ECO:0000259" key="3">
    <source>
        <dbReference type="Pfam" id="PF12870"/>
    </source>
</evidence>
<dbReference type="Proteomes" id="UP000198757">
    <property type="component" value="Unassembled WGS sequence"/>
</dbReference>
<keyword evidence="5" id="KW-1185">Reference proteome</keyword>
<dbReference type="RefSeq" id="WP_090391386.1">
    <property type="nucleotide sequence ID" value="NZ_FMZO01000010.1"/>
</dbReference>
<sequence length="219" mass="24203">MKKVIQLLPVALLLAAGLLSCQSGSNDPKAVLVSFFEKLAKKDLDGAAQLATKDSKSTLDMIKKGMDMAQKMDTSAVKEDPTKEFRDVEFGEPRISGDTAYIKVTSKTKKQEPSEISLVKEEGKWKVDFSMAALMKMGTDKMKGSGGIEGMEHPNVSPEQIEQAQQMADSVLKNADPQKMKELQELMQTEQAQKTADSLLKHIDPKKVEELRKSLEKSK</sequence>
<feature type="chain" id="PRO_5011585691" description="DUF4878 domain-containing protein" evidence="2">
    <location>
        <begin position="26"/>
        <end position="219"/>
    </location>
</feature>
<evidence type="ECO:0000313" key="5">
    <source>
        <dbReference type="Proteomes" id="UP000198757"/>
    </source>
</evidence>
<keyword evidence="2" id="KW-0732">Signal</keyword>
<dbReference type="AlphaFoldDB" id="A0A1G6VHC0"/>
<feature type="compositionally biased region" description="Basic and acidic residues" evidence="1">
    <location>
        <begin position="199"/>
        <end position="219"/>
    </location>
</feature>
<accession>A0A1G6VHC0</accession>
<dbReference type="PROSITE" id="PS51257">
    <property type="entry name" value="PROKAR_LIPOPROTEIN"/>
    <property type="match status" value="1"/>
</dbReference>
<protein>
    <recommendedName>
        <fullName evidence="3">DUF4878 domain-containing protein</fullName>
    </recommendedName>
</protein>
<evidence type="ECO:0000313" key="4">
    <source>
        <dbReference type="EMBL" id="SDD52773.1"/>
    </source>
</evidence>
<feature type="compositionally biased region" description="Polar residues" evidence="1">
    <location>
        <begin position="186"/>
        <end position="196"/>
    </location>
</feature>
<feature type="region of interest" description="Disordered" evidence="1">
    <location>
        <begin position="171"/>
        <end position="219"/>
    </location>
</feature>
<dbReference type="EMBL" id="FMZO01000010">
    <property type="protein sequence ID" value="SDD52773.1"/>
    <property type="molecule type" value="Genomic_DNA"/>
</dbReference>
<organism evidence="4 5">
    <name type="scientific">Niabella drilacis (strain DSM 25811 / CCM 8410 / CCUG 62505 / LMG 26954 / E90)</name>
    <dbReference type="NCBI Taxonomy" id="1285928"/>
    <lineage>
        <taxon>Bacteria</taxon>
        <taxon>Pseudomonadati</taxon>
        <taxon>Bacteroidota</taxon>
        <taxon>Chitinophagia</taxon>
        <taxon>Chitinophagales</taxon>
        <taxon>Chitinophagaceae</taxon>
        <taxon>Niabella</taxon>
    </lineage>
</organism>
<feature type="signal peptide" evidence="2">
    <location>
        <begin position="1"/>
        <end position="25"/>
    </location>
</feature>
<dbReference type="Pfam" id="PF12870">
    <property type="entry name" value="DUF4878"/>
    <property type="match status" value="1"/>
</dbReference>